<evidence type="ECO:0000313" key="1">
    <source>
        <dbReference type="EMBL" id="EKN36478.1"/>
    </source>
</evidence>
<reference evidence="1 2" key="1">
    <citation type="submission" date="2012-10" db="EMBL/GenBank/DDBJ databases">
        <authorList>
            <person name="Strain E.A."/>
            <person name="Brown E."/>
            <person name="Allard M.W."/>
            <person name="Gonzalez-Escalona N."/>
            <person name="Timme R."/>
        </authorList>
    </citation>
    <scope>NUCLEOTIDE SEQUENCE [LARGE SCALE GENOMIC DNA]</scope>
    <source>
        <strain evidence="1 2">CFSAN001627</strain>
    </source>
</reference>
<feature type="non-terminal residue" evidence="1">
    <location>
        <position position="1"/>
    </location>
</feature>
<accession>M1ZMV4</accession>
<dbReference type="EMBL" id="AMXI01001683">
    <property type="protein sequence ID" value="EKN36478.1"/>
    <property type="molecule type" value="Genomic_DNA"/>
</dbReference>
<comment type="caution">
    <text evidence="1">The sequence shown here is derived from an EMBL/GenBank/DDBJ whole genome shotgun (WGS) entry which is preliminary data.</text>
</comment>
<dbReference type="Proteomes" id="UP000011944">
    <property type="component" value="Unassembled WGS sequence"/>
</dbReference>
<evidence type="ECO:0000313" key="2">
    <source>
        <dbReference type="Proteomes" id="UP000011944"/>
    </source>
</evidence>
<proteinExistence type="predicted"/>
<protein>
    <submittedName>
        <fullName evidence="1">Uncharacterized protein</fullName>
    </submittedName>
</protein>
<name>M1ZMV4_CLOBO</name>
<reference evidence="1 2" key="2">
    <citation type="submission" date="2013-03" db="EMBL/GenBank/DDBJ databases">
        <title>Diversity in Clostridium botulinum.</title>
        <authorList>
            <person name="Timme R.E."/>
            <person name="Allard M."/>
            <person name="Luo Y."/>
            <person name="Strain E."/>
            <person name="Gonzalez-Escalona N."/>
            <person name="Brown E."/>
        </authorList>
    </citation>
    <scope>NUCLEOTIDE SEQUENCE [LARGE SCALE GENOMIC DNA]</scope>
    <source>
        <strain evidence="1 2">CFSAN001627</strain>
    </source>
</reference>
<dbReference type="AlphaFoldDB" id="M1ZMV4"/>
<organism evidence="1 2">
    <name type="scientific">Clostridium botulinum CFSAN001627</name>
    <dbReference type="NCBI Taxonomy" id="1232189"/>
    <lineage>
        <taxon>Bacteria</taxon>
        <taxon>Bacillati</taxon>
        <taxon>Bacillota</taxon>
        <taxon>Clostridia</taxon>
        <taxon>Eubacteriales</taxon>
        <taxon>Clostridiaceae</taxon>
        <taxon>Clostridium</taxon>
    </lineage>
</organism>
<sequence length="67" mass="7935">YNVEIEDTSSLKNVFHHLSIIDEEYKHNVQEYTYKKVVEKLNETDMYIDNEEVLEDNSILLTVNIGD</sequence>
<gene>
    <name evidence="1" type="ORF">CFSAN001627_26723</name>
</gene>